<gene>
    <name evidence="3" type="ORF">LWI28_017023</name>
</gene>
<comment type="similarity">
    <text evidence="1">Belongs to the MLP family.</text>
</comment>
<dbReference type="PANTHER" id="PTHR31338:SF20">
    <property type="entry name" value="BET V I_MAJOR LATEX PROTEIN DOMAIN-CONTAINING PROTEIN"/>
    <property type="match status" value="1"/>
</dbReference>
<keyword evidence="4" id="KW-1185">Reference proteome</keyword>
<dbReference type="Pfam" id="PF00407">
    <property type="entry name" value="Bet_v_1"/>
    <property type="match status" value="1"/>
</dbReference>
<name>A0AAD5NMT5_ACENE</name>
<proteinExistence type="inferred from homology"/>
<dbReference type="GO" id="GO:0006952">
    <property type="term" value="P:defense response"/>
    <property type="evidence" value="ECO:0007669"/>
    <property type="project" value="InterPro"/>
</dbReference>
<accession>A0AAD5NMT5</accession>
<evidence type="ECO:0000259" key="2">
    <source>
        <dbReference type="SMART" id="SM01037"/>
    </source>
</evidence>
<dbReference type="Gene3D" id="3.30.530.20">
    <property type="match status" value="1"/>
</dbReference>
<organism evidence="3 4">
    <name type="scientific">Acer negundo</name>
    <name type="common">Box elder</name>
    <dbReference type="NCBI Taxonomy" id="4023"/>
    <lineage>
        <taxon>Eukaryota</taxon>
        <taxon>Viridiplantae</taxon>
        <taxon>Streptophyta</taxon>
        <taxon>Embryophyta</taxon>
        <taxon>Tracheophyta</taxon>
        <taxon>Spermatophyta</taxon>
        <taxon>Magnoliopsida</taxon>
        <taxon>eudicotyledons</taxon>
        <taxon>Gunneridae</taxon>
        <taxon>Pentapetalae</taxon>
        <taxon>rosids</taxon>
        <taxon>malvids</taxon>
        <taxon>Sapindales</taxon>
        <taxon>Sapindaceae</taxon>
        <taxon>Hippocastanoideae</taxon>
        <taxon>Acereae</taxon>
        <taxon>Acer</taxon>
    </lineage>
</organism>
<dbReference type="EMBL" id="JAJSOW010000104">
    <property type="protein sequence ID" value="KAI9169739.1"/>
    <property type="molecule type" value="Genomic_DNA"/>
</dbReference>
<evidence type="ECO:0000313" key="3">
    <source>
        <dbReference type="EMBL" id="KAI9169739.1"/>
    </source>
</evidence>
<feature type="domain" description="Bet v I/Major latex protein" evidence="2">
    <location>
        <begin position="2"/>
        <end position="134"/>
    </location>
</feature>
<dbReference type="Proteomes" id="UP001064489">
    <property type="component" value="Chromosome 7"/>
</dbReference>
<dbReference type="AlphaFoldDB" id="A0AAD5NMT5"/>
<sequence length="134" mass="14887">MALSGKLEAVIEIKASAEKYYNIVKAQCQHLPNIASTNVLGVDLHEEGRKESYKEKVEIEDENLSVTLVGLDGDVFKNYKSWKATFQATPKGEGSSVIKHILAYEKLNEDVSVPNAYLDFMVNVTNDIASHLDN</sequence>
<evidence type="ECO:0000313" key="4">
    <source>
        <dbReference type="Proteomes" id="UP001064489"/>
    </source>
</evidence>
<reference evidence="3" key="1">
    <citation type="journal article" date="2022" name="Plant J.">
        <title>Strategies of tolerance reflected in two North American maple genomes.</title>
        <authorList>
            <person name="McEvoy S.L."/>
            <person name="Sezen U.U."/>
            <person name="Trouern-Trend A."/>
            <person name="McMahon S.M."/>
            <person name="Schaberg P.G."/>
            <person name="Yang J."/>
            <person name="Wegrzyn J.L."/>
            <person name="Swenson N.G."/>
        </authorList>
    </citation>
    <scope>NUCLEOTIDE SEQUENCE</scope>
    <source>
        <strain evidence="3">91603</strain>
    </source>
</reference>
<dbReference type="InterPro" id="IPR000916">
    <property type="entry name" value="Bet_v_I/MLP"/>
</dbReference>
<dbReference type="SUPFAM" id="SSF55961">
    <property type="entry name" value="Bet v1-like"/>
    <property type="match status" value="1"/>
</dbReference>
<dbReference type="SMART" id="SM01037">
    <property type="entry name" value="Bet_v_1"/>
    <property type="match status" value="1"/>
</dbReference>
<dbReference type="InterPro" id="IPR023393">
    <property type="entry name" value="START-like_dom_sf"/>
</dbReference>
<dbReference type="PANTHER" id="PTHR31338">
    <property type="entry name" value="POLYKETIDE CYCLASE/DEHYDRASE AND LIPID TRANSPORT SUPERFAMILY PROTEIN"/>
    <property type="match status" value="1"/>
</dbReference>
<evidence type="ECO:0000256" key="1">
    <source>
        <dbReference type="ARBA" id="ARBA00038242"/>
    </source>
</evidence>
<dbReference type="InterPro" id="IPR052006">
    <property type="entry name" value="MLP-like"/>
</dbReference>
<comment type="caution">
    <text evidence="3">The sequence shown here is derived from an EMBL/GenBank/DDBJ whole genome shotgun (WGS) entry which is preliminary data.</text>
</comment>
<protein>
    <recommendedName>
        <fullName evidence="2">Bet v I/Major latex protein domain-containing protein</fullName>
    </recommendedName>
</protein>
<reference evidence="3" key="2">
    <citation type="submission" date="2023-02" db="EMBL/GenBank/DDBJ databases">
        <authorList>
            <person name="Swenson N.G."/>
            <person name="Wegrzyn J.L."/>
            <person name="Mcevoy S.L."/>
        </authorList>
    </citation>
    <scope>NUCLEOTIDE SEQUENCE</scope>
    <source>
        <strain evidence="3">91603</strain>
        <tissue evidence="3">Leaf</tissue>
    </source>
</reference>